<organism evidence="2 3">
    <name type="scientific">Agrococcus jejuensis</name>
    <dbReference type="NCBI Taxonomy" id="399736"/>
    <lineage>
        <taxon>Bacteria</taxon>
        <taxon>Bacillati</taxon>
        <taxon>Actinomycetota</taxon>
        <taxon>Actinomycetes</taxon>
        <taxon>Micrococcales</taxon>
        <taxon>Microbacteriaceae</taxon>
        <taxon>Agrococcus</taxon>
    </lineage>
</organism>
<dbReference type="GO" id="GO:0009401">
    <property type="term" value="P:phosphoenolpyruvate-dependent sugar phosphotransferase system"/>
    <property type="evidence" value="ECO:0007669"/>
    <property type="project" value="InterPro"/>
</dbReference>
<dbReference type="GO" id="GO:0005737">
    <property type="term" value="C:cytoplasm"/>
    <property type="evidence" value="ECO:0007669"/>
    <property type="project" value="InterPro"/>
</dbReference>
<dbReference type="PROSITE" id="PS51097">
    <property type="entry name" value="PTS_EIIA_TYPE_5"/>
    <property type="match status" value="1"/>
</dbReference>
<dbReference type="PANTHER" id="PTHR40398:SF1">
    <property type="entry name" value="PTS SYSTEM GLUCITOL_SORBITOL-SPECIFIC EIIA COMPONENT"/>
    <property type="match status" value="1"/>
</dbReference>
<evidence type="ECO:0000256" key="1">
    <source>
        <dbReference type="PROSITE-ProRule" id="PRU00420"/>
    </source>
</evidence>
<dbReference type="GO" id="GO:0008982">
    <property type="term" value="F:protein-N(PI)-phosphohistidine-sugar phosphotransferase activity"/>
    <property type="evidence" value="ECO:0007669"/>
    <property type="project" value="InterPro"/>
</dbReference>
<proteinExistence type="predicted"/>
<evidence type="ECO:0000313" key="3">
    <source>
        <dbReference type="Proteomes" id="UP000198822"/>
    </source>
</evidence>
<dbReference type="PANTHER" id="PTHR40398">
    <property type="entry name" value="PTS SYSTEM GLUCITOL/SORBITOL-SPECIFIC EIIA COMPONENT"/>
    <property type="match status" value="1"/>
</dbReference>
<reference evidence="3" key="1">
    <citation type="submission" date="2016-10" db="EMBL/GenBank/DDBJ databases">
        <authorList>
            <person name="Varghese N."/>
            <person name="Submissions S."/>
        </authorList>
    </citation>
    <scope>NUCLEOTIDE SEQUENCE [LARGE SCALE GENOMIC DNA]</scope>
    <source>
        <strain evidence="3">DSM 22002</strain>
    </source>
</reference>
<dbReference type="Pfam" id="PF03829">
    <property type="entry name" value="PTSIIA_gutA"/>
    <property type="match status" value="1"/>
</dbReference>
<protein>
    <submittedName>
        <fullName evidence="2">PTS system, glucitol/sorbitol-specific IIA component</fullName>
    </submittedName>
</protein>
<sequence length="128" mass="13015">MSSTMTTLYEATVTRIGADAQDMIDAGVVILFGEPCPDALAEVSIVHQGGAADEGLAPQPGDVVVLGATELTVRAAGDLAGSNLRELGHIVLYCDPADDQALLPGAVFVDGQIGAVAAGDRIALERRG</sequence>
<dbReference type="AlphaFoldDB" id="A0A1G8BB32"/>
<gene>
    <name evidence="2" type="ORF">SAMN04489720_0814</name>
</gene>
<dbReference type="Proteomes" id="UP000198822">
    <property type="component" value="Chromosome I"/>
</dbReference>
<keyword evidence="3" id="KW-1185">Reference proteome</keyword>
<dbReference type="Gene3D" id="2.40.33.40">
    <property type="entry name" value="Phosphotransferase system, glucitol/sorbitol-specific IIA component"/>
    <property type="match status" value="1"/>
</dbReference>
<name>A0A1G8BB32_9MICO</name>
<dbReference type="InterPro" id="IPR036665">
    <property type="entry name" value="PTS_IIA_glucitol/sorbitol_sf"/>
</dbReference>
<feature type="modified residue" description="Phosphohistidine; by HPr" evidence="1">
    <location>
        <position position="47"/>
    </location>
</feature>
<dbReference type="EMBL" id="LT629695">
    <property type="protein sequence ID" value="SDH30243.1"/>
    <property type="molecule type" value="Genomic_DNA"/>
</dbReference>
<accession>A0A1G8BB32</accession>
<dbReference type="STRING" id="399736.SAMN04489720_0814"/>
<dbReference type="SUPFAM" id="SSF141530">
    <property type="entry name" value="PTSIIA/GutA-like"/>
    <property type="match status" value="1"/>
</dbReference>
<dbReference type="InterPro" id="IPR004716">
    <property type="entry name" value="PTS_IIA_glucitol/sorbitol-sp"/>
</dbReference>
<evidence type="ECO:0000313" key="2">
    <source>
        <dbReference type="EMBL" id="SDH30243.1"/>
    </source>
</evidence>
<dbReference type="GO" id="GO:0016301">
    <property type="term" value="F:kinase activity"/>
    <property type="evidence" value="ECO:0007669"/>
    <property type="project" value="TreeGrafter"/>
</dbReference>